<dbReference type="EMBL" id="JBAWTH010000105">
    <property type="protein sequence ID" value="KAL2277015.1"/>
    <property type="molecule type" value="Genomic_DNA"/>
</dbReference>
<dbReference type="SMART" id="SM00387">
    <property type="entry name" value="HATPase_c"/>
    <property type="match status" value="1"/>
</dbReference>
<comment type="subcellular location">
    <subcellularLocation>
        <location evidence="8">Mitochondrion matrix</location>
    </subcellularLocation>
</comment>
<dbReference type="Gene3D" id="3.30.565.10">
    <property type="entry name" value="Histidine kinase-like ATPase, C-terminal domain"/>
    <property type="match status" value="1"/>
</dbReference>
<comment type="similarity">
    <text evidence="1 8">Belongs to the PDK/BCKDK protein kinase family.</text>
</comment>
<keyword evidence="12" id="KW-1185">Reference proteome</keyword>
<evidence type="ECO:0000256" key="1">
    <source>
        <dbReference type="ARBA" id="ARBA00006155"/>
    </source>
</evidence>
<evidence type="ECO:0000256" key="7">
    <source>
        <dbReference type="ARBA" id="ARBA00023128"/>
    </source>
</evidence>
<dbReference type="InterPro" id="IPR039028">
    <property type="entry name" value="BCKD/PDK"/>
</dbReference>
<keyword evidence="2" id="KW-0597">Phosphoprotein</keyword>
<feature type="region of interest" description="Disordered" evidence="9">
    <location>
        <begin position="419"/>
        <end position="441"/>
    </location>
</feature>
<evidence type="ECO:0000256" key="2">
    <source>
        <dbReference type="ARBA" id="ARBA00022553"/>
    </source>
</evidence>
<keyword evidence="6 8" id="KW-0067">ATP-binding</keyword>
<feature type="region of interest" description="Disordered" evidence="9">
    <location>
        <begin position="69"/>
        <end position="90"/>
    </location>
</feature>
<dbReference type="InterPro" id="IPR036890">
    <property type="entry name" value="HATPase_C_sf"/>
</dbReference>
<dbReference type="EC" id="2.7.11.-" evidence="8"/>
<dbReference type="Proteomes" id="UP001600888">
    <property type="component" value="Unassembled WGS sequence"/>
</dbReference>
<dbReference type="Gene3D" id="1.20.140.20">
    <property type="entry name" value="Alpha-ketoacid/pyruvate dehydrogenase kinase, N-terminal domain"/>
    <property type="match status" value="1"/>
</dbReference>
<evidence type="ECO:0000256" key="5">
    <source>
        <dbReference type="ARBA" id="ARBA00022777"/>
    </source>
</evidence>
<organism evidence="11 12">
    <name type="scientific">Diaporthe vaccinii</name>
    <dbReference type="NCBI Taxonomy" id="105482"/>
    <lineage>
        <taxon>Eukaryota</taxon>
        <taxon>Fungi</taxon>
        <taxon>Dikarya</taxon>
        <taxon>Ascomycota</taxon>
        <taxon>Pezizomycotina</taxon>
        <taxon>Sordariomycetes</taxon>
        <taxon>Sordariomycetidae</taxon>
        <taxon>Diaporthales</taxon>
        <taxon>Diaporthaceae</taxon>
        <taxon>Diaporthe</taxon>
        <taxon>Diaporthe eres species complex</taxon>
    </lineage>
</organism>
<dbReference type="InterPro" id="IPR003594">
    <property type="entry name" value="HATPase_dom"/>
</dbReference>
<evidence type="ECO:0000313" key="11">
    <source>
        <dbReference type="EMBL" id="KAL2277015.1"/>
    </source>
</evidence>
<feature type="region of interest" description="Disordered" evidence="9">
    <location>
        <begin position="353"/>
        <end position="398"/>
    </location>
</feature>
<accession>A0ABR4E3P2</accession>
<dbReference type="InterPro" id="IPR018955">
    <property type="entry name" value="BCDHK/PDK_N"/>
</dbReference>
<dbReference type="InterPro" id="IPR036784">
    <property type="entry name" value="AK/P_DHK_N_sf"/>
</dbReference>
<evidence type="ECO:0000256" key="8">
    <source>
        <dbReference type="RuleBase" id="RU366032"/>
    </source>
</evidence>
<dbReference type="PANTHER" id="PTHR11947">
    <property type="entry name" value="PYRUVATE DEHYDROGENASE KINASE"/>
    <property type="match status" value="1"/>
</dbReference>
<evidence type="ECO:0000256" key="6">
    <source>
        <dbReference type="ARBA" id="ARBA00022840"/>
    </source>
</evidence>
<evidence type="ECO:0000259" key="10">
    <source>
        <dbReference type="SMART" id="SM00387"/>
    </source>
</evidence>
<name>A0ABR4E3P2_9PEZI</name>
<sequence>MRSLTSHAHRAISKDSPKELQQLHESSPPSSAVCNAAMNFLMRPLRCSHSSRASSQLICTSRTSTTCVRPFSSTPRPRRHASFPHHDDQVPRLAKQPLHQLSLGDLVKHGRPPLSAEALLSSARFTLSLLPIRLAHRIQALRNLPYIVVSNSHITKIYNNYQHSLSTLLPWLEDSPNSKHTLSTLEDEIRFTEVLAELVHTHTDTIPILAQGFLECRRYISPAEVTRFLDEHLRARIGTRLIAEQHIALHFSSKPHFDPSASPTPCTDHPSFIGVIDTHLRPAGVIDSCGEFVADICELKYGVRPRWEIDGDPDTTFAFVPNHLEYIVTELLKNAFRATVESGMTREPVVITIAPEPPTGDEKAPPPSPARHSSSTTTSDAIRPLDDNAPGVTIRIRDRGGGIGPEILPNIWSYSFTTMSEDDDVPGGTGGGTSNSSGSISTSSVSIDALNVISNSSNGGSSIAGLGYGLPLGRAYAEYFGGGVAVQSLYGWGTDVYLRLKGVGRIE</sequence>
<feature type="region of interest" description="Disordered" evidence="9">
    <location>
        <begin position="1"/>
        <end position="29"/>
    </location>
</feature>
<evidence type="ECO:0000256" key="9">
    <source>
        <dbReference type="SAM" id="MobiDB-lite"/>
    </source>
</evidence>
<dbReference type="Pfam" id="PF10436">
    <property type="entry name" value="BCDHK_Adom3"/>
    <property type="match status" value="1"/>
</dbReference>
<protein>
    <recommendedName>
        <fullName evidence="8">Protein-serine/threonine kinase</fullName>
        <ecNumber evidence="8">2.7.11.-</ecNumber>
    </recommendedName>
</protein>
<gene>
    <name evidence="11" type="ORF">FJTKL_00316</name>
</gene>
<evidence type="ECO:0000256" key="4">
    <source>
        <dbReference type="ARBA" id="ARBA00022741"/>
    </source>
</evidence>
<keyword evidence="5 8" id="KW-0418">Kinase</keyword>
<evidence type="ECO:0000256" key="3">
    <source>
        <dbReference type="ARBA" id="ARBA00022679"/>
    </source>
</evidence>
<keyword evidence="3 8" id="KW-0808">Transferase</keyword>
<keyword evidence="4 8" id="KW-0547">Nucleotide-binding</keyword>
<dbReference type="SUPFAM" id="SSF69012">
    <property type="entry name" value="alpha-ketoacid dehydrogenase kinase, N-terminal domain"/>
    <property type="match status" value="1"/>
</dbReference>
<dbReference type="SUPFAM" id="SSF55874">
    <property type="entry name" value="ATPase domain of HSP90 chaperone/DNA topoisomerase II/histidine kinase"/>
    <property type="match status" value="1"/>
</dbReference>
<evidence type="ECO:0000313" key="12">
    <source>
        <dbReference type="Proteomes" id="UP001600888"/>
    </source>
</evidence>
<dbReference type="PANTHER" id="PTHR11947:SF20">
    <property type="entry name" value="[3-METHYL-2-OXOBUTANOATE DEHYDROGENASE [LIPOAMIDE]] KINASE, MITOCHONDRIAL"/>
    <property type="match status" value="1"/>
</dbReference>
<comment type="caution">
    <text evidence="11">The sequence shown here is derived from an EMBL/GenBank/DDBJ whole genome shotgun (WGS) entry which is preliminary data.</text>
</comment>
<dbReference type="Pfam" id="PF02518">
    <property type="entry name" value="HATPase_c"/>
    <property type="match status" value="1"/>
</dbReference>
<feature type="domain" description="Histidine kinase/HSP90-like ATPase" evidence="10">
    <location>
        <begin position="319"/>
        <end position="504"/>
    </location>
</feature>
<reference evidence="11 12" key="1">
    <citation type="submission" date="2024-03" db="EMBL/GenBank/DDBJ databases">
        <title>A high-quality draft genome sequence of Diaporthe vaccinii, a causative agent of upright dieback and viscid rot disease in cranberry plants.</title>
        <authorList>
            <person name="Sarrasin M."/>
            <person name="Lang B.F."/>
            <person name="Burger G."/>
        </authorList>
    </citation>
    <scope>NUCLEOTIDE SEQUENCE [LARGE SCALE GENOMIC DNA]</scope>
    <source>
        <strain evidence="11 12">IS7</strain>
    </source>
</reference>
<feature type="compositionally biased region" description="Basic and acidic residues" evidence="9">
    <location>
        <begin position="12"/>
        <end position="22"/>
    </location>
</feature>
<keyword evidence="7 8" id="KW-0496">Mitochondrion</keyword>
<proteinExistence type="inferred from homology"/>